<dbReference type="Gene3D" id="3.40.50.150">
    <property type="entry name" value="Vaccinia Virus protein VP39"/>
    <property type="match status" value="1"/>
</dbReference>
<evidence type="ECO:0000313" key="3">
    <source>
        <dbReference type="EMBL" id="KEY68758.1"/>
    </source>
</evidence>
<dbReference type="AlphaFoldDB" id="A0A084ATX9"/>
<dbReference type="PANTHER" id="PTHR43591">
    <property type="entry name" value="METHYLTRANSFERASE"/>
    <property type="match status" value="1"/>
</dbReference>
<protein>
    <recommendedName>
        <fullName evidence="5">Methyltransferase domain-containing protein</fullName>
    </recommendedName>
</protein>
<evidence type="ECO:0008006" key="5">
    <source>
        <dbReference type="Google" id="ProtNLM"/>
    </source>
</evidence>
<proteinExistence type="inferred from homology"/>
<dbReference type="SUPFAM" id="SSF53335">
    <property type="entry name" value="S-adenosyl-L-methionine-dependent methyltransferases"/>
    <property type="match status" value="1"/>
</dbReference>
<feature type="compositionally biased region" description="Polar residues" evidence="2">
    <location>
        <begin position="30"/>
        <end position="41"/>
    </location>
</feature>
<accession>A0A084ATX9</accession>
<evidence type="ECO:0000256" key="2">
    <source>
        <dbReference type="SAM" id="MobiDB-lite"/>
    </source>
</evidence>
<keyword evidence="4" id="KW-1185">Reference proteome</keyword>
<gene>
    <name evidence="3" type="ORF">S7711_00629</name>
</gene>
<feature type="compositionally biased region" description="Polar residues" evidence="2">
    <location>
        <begin position="1"/>
        <end position="11"/>
    </location>
</feature>
<reference evidence="3 4" key="1">
    <citation type="journal article" date="2014" name="BMC Genomics">
        <title>Comparative genome sequencing reveals chemotype-specific gene clusters in the toxigenic black mold Stachybotrys.</title>
        <authorList>
            <person name="Semeiks J."/>
            <person name="Borek D."/>
            <person name="Otwinowski Z."/>
            <person name="Grishin N.V."/>
        </authorList>
    </citation>
    <scope>NUCLEOTIDE SEQUENCE [LARGE SCALE GENOMIC DNA]</scope>
    <source>
        <strain evidence="4">CBS 109288 / IBT 7711</strain>
    </source>
</reference>
<organism evidence="3 4">
    <name type="scientific">Stachybotrys chartarum (strain CBS 109288 / IBT 7711)</name>
    <name type="common">Toxic black mold</name>
    <name type="synonym">Stilbospora chartarum</name>
    <dbReference type="NCBI Taxonomy" id="1280523"/>
    <lineage>
        <taxon>Eukaryota</taxon>
        <taxon>Fungi</taxon>
        <taxon>Dikarya</taxon>
        <taxon>Ascomycota</taxon>
        <taxon>Pezizomycotina</taxon>
        <taxon>Sordariomycetes</taxon>
        <taxon>Hypocreomycetidae</taxon>
        <taxon>Hypocreales</taxon>
        <taxon>Stachybotryaceae</taxon>
        <taxon>Stachybotrys</taxon>
    </lineage>
</organism>
<dbReference type="CDD" id="cd02440">
    <property type="entry name" value="AdoMet_MTases"/>
    <property type="match status" value="1"/>
</dbReference>
<dbReference type="GO" id="GO:0008168">
    <property type="term" value="F:methyltransferase activity"/>
    <property type="evidence" value="ECO:0007669"/>
    <property type="project" value="TreeGrafter"/>
</dbReference>
<feature type="region of interest" description="Disordered" evidence="2">
    <location>
        <begin position="1"/>
        <end position="89"/>
    </location>
</feature>
<feature type="region of interest" description="Disordered" evidence="2">
    <location>
        <begin position="111"/>
        <end position="146"/>
    </location>
</feature>
<dbReference type="HOGENOM" id="CLU_010595_7_2_1"/>
<evidence type="ECO:0000256" key="1">
    <source>
        <dbReference type="ARBA" id="ARBA00038158"/>
    </source>
</evidence>
<name>A0A084ATX9_STACB</name>
<comment type="similarity">
    <text evidence="1">Belongs to the methyltransferase superfamily. LaeA methyltransferase family.</text>
</comment>
<dbReference type="PANTHER" id="PTHR43591:SF10">
    <property type="entry name" value="ABC TRANSMEMBRANE TYPE-1 DOMAIN-CONTAINING PROTEIN-RELATED"/>
    <property type="match status" value="1"/>
</dbReference>
<evidence type="ECO:0000313" key="4">
    <source>
        <dbReference type="Proteomes" id="UP000028045"/>
    </source>
</evidence>
<dbReference type="Proteomes" id="UP000028045">
    <property type="component" value="Unassembled WGS sequence"/>
</dbReference>
<sequence>MATQELSSTPPGHSAAMAQEPIGNHDERPTGQQGSRKQLTEASEPEPTGGSHGPAATDKGKSSQPSKDIQPGPADGSRLTHPNGMEIFPDLSAGEQETISHEALTQAEATIIADDGGEVDDDADRDSLTDGGYESDDHNEGTSSLSSSVRDYMFEHGRRYHRFREGTYNFPNDDPEQEREDMKHAMMKLLCNQKLHFAPIGDRPQNILDFGTGTGIWAIEMGDKYPSAHVLGVDLSPIQPHWLPPNVEFLVDDIEAPWLYPREYFDYIHARHTVMAIKNWMKLFRRAFEHLKPGGWIELQEIHHHPVTIRAGRTVPPEHPVAKFWALVNEGLTALGIDFHAAADSRLADSMRTAGLVNVTERTFHVPIGTWPKNKVLKTVGLYWRTILLDGLQAIALGPLTRGLKWSSEDVETFLIDVRKAYMDNSALMYMRLRLIYGQKPQ</sequence>
<dbReference type="EMBL" id="KL648566">
    <property type="protein sequence ID" value="KEY68758.1"/>
    <property type="molecule type" value="Genomic_DNA"/>
</dbReference>
<dbReference type="InterPro" id="IPR029063">
    <property type="entry name" value="SAM-dependent_MTases_sf"/>
</dbReference>
<feature type="compositionally biased region" description="Acidic residues" evidence="2">
    <location>
        <begin position="115"/>
        <end position="124"/>
    </location>
</feature>
<dbReference type="OrthoDB" id="184880at2759"/>
<dbReference type="Pfam" id="PF13489">
    <property type="entry name" value="Methyltransf_23"/>
    <property type="match status" value="1"/>
</dbReference>